<organism evidence="3">
    <name type="scientific">Naegleria gruberi</name>
    <name type="common">Amoeba</name>
    <dbReference type="NCBI Taxonomy" id="5762"/>
    <lineage>
        <taxon>Eukaryota</taxon>
        <taxon>Discoba</taxon>
        <taxon>Heterolobosea</taxon>
        <taxon>Tetramitia</taxon>
        <taxon>Eutetramitia</taxon>
        <taxon>Vahlkampfiidae</taxon>
        <taxon>Naegleria</taxon>
    </lineage>
</organism>
<dbReference type="AlphaFoldDB" id="D2VAP2"/>
<dbReference type="KEGG" id="ngr:NAEGRDRAFT_48002"/>
<feature type="compositionally biased region" description="Low complexity" evidence="1">
    <location>
        <begin position="157"/>
        <end position="185"/>
    </location>
</feature>
<feature type="region of interest" description="Disordered" evidence="1">
    <location>
        <begin position="143"/>
        <end position="216"/>
    </location>
</feature>
<keyword evidence="3" id="KW-1185">Reference proteome</keyword>
<reference evidence="2 3" key="1">
    <citation type="journal article" date="2010" name="Cell">
        <title>The genome of Naegleria gruberi illuminates early eukaryotic versatility.</title>
        <authorList>
            <person name="Fritz-Laylin L.K."/>
            <person name="Prochnik S.E."/>
            <person name="Ginger M.L."/>
            <person name="Dacks J.B."/>
            <person name="Carpenter M.L."/>
            <person name="Field M.C."/>
            <person name="Kuo A."/>
            <person name="Paredez A."/>
            <person name="Chapman J."/>
            <person name="Pham J."/>
            <person name="Shu S."/>
            <person name="Neupane R."/>
            <person name="Cipriano M."/>
            <person name="Mancuso J."/>
            <person name="Tu H."/>
            <person name="Salamov A."/>
            <person name="Lindquist E."/>
            <person name="Shapiro H."/>
            <person name="Lucas S."/>
            <person name="Grigoriev I.V."/>
            <person name="Cande W.Z."/>
            <person name="Fulton C."/>
            <person name="Rokhsar D.S."/>
            <person name="Dawson S.C."/>
        </authorList>
    </citation>
    <scope>NUCLEOTIDE SEQUENCE [LARGE SCALE GENOMIC DNA]</scope>
    <source>
        <strain evidence="2 3">NEG-M</strain>
    </source>
</reference>
<dbReference type="EMBL" id="GG738860">
    <property type="protein sequence ID" value="EFC46110.1"/>
    <property type="molecule type" value="Genomic_DNA"/>
</dbReference>
<dbReference type="RefSeq" id="XP_002678854.1">
    <property type="nucleotide sequence ID" value="XM_002678808.1"/>
</dbReference>
<feature type="compositionally biased region" description="Low complexity" evidence="1">
    <location>
        <begin position="198"/>
        <end position="216"/>
    </location>
</feature>
<name>D2VAP2_NAEGR</name>
<dbReference type="InParanoid" id="D2VAP2"/>
<protein>
    <submittedName>
        <fullName evidence="2">Predicted protein</fullName>
    </submittedName>
</protein>
<evidence type="ECO:0000313" key="3">
    <source>
        <dbReference type="Proteomes" id="UP000006671"/>
    </source>
</evidence>
<evidence type="ECO:0000256" key="1">
    <source>
        <dbReference type="SAM" id="MobiDB-lite"/>
    </source>
</evidence>
<proteinExistence type="predicted"/>
<gene>
    <name evidence="2" type="ORF">NAEGRDRAFT_48002</name>
</gene>
<dbReference type="Proteomes" id="UP000006671">
    <property type="component" value="Unassembled WGS sequence"/>
</dbReference>
<accession>D2VAP2</accession>
<dbReference type="VEuPathDB" id="AmoebaDB:NAEGRDRAFT_48002"/>
<evidence type="ECO:0000313" key="2">
    <source>
        <dbReference type="EMBL" id="EFC46110.1"/>
    </source>
</evidence>
<dbReference type="GeneID" id="8859284"/>
<sequence length="437" mass="50830">MSFAEPVIIDDESDTESSNSIDEEYITPANLPHLSSSRCPSCHYNDTHCDHRITLYQKIHIVKCFIAEENRRVFSEPSLPRLITENKLIPFIDNLLLKFIENIQEKSWKHCRQHYVPYLMENFYLKINRKARELQERFGIENGQENGSENEEAQMNGQQQPPIGQQEGWNQNVQQQAPQQPRQIQTNSPPRNRMNVTPPRQIRQNNTPPRNQPQNENVIRTNQQANMNPIRNGNQNERVMNHVPLNNGQVVRHPQNQSLIGQPHLQQFNNASINHFSMNSNGNGFTGFTWVNVQLPNIHFPFLFNGLAQQLPNNNIRPMIPNQQLAYPNPIIHTPQPPMNRPQIIPIQLNFHNQQRLFGFTKEELMSMSIFKQKIKEQWNLPTNCVISNISFIDSTNQTLMTLDEQSLLVIRESALGRIQIQFEIYENTDLLPLSFN</sequence>